<sequence length="214" mass="23996">MQYARFLVAVFFFIGLSHVAGHGRLRVPSGRASMWRDGYDTVPDYNDNELFCGGFKHQWEVNRGLCGICGDPYDGPYPHEAPGGPYASGIIVEDYKSGQWIDVSVEVTTAHLGYWEFKICPNDNIQQDPDQDCFDRIGLLPTSGGSENYPLNTWDERFFHLKVKLPDNVTCEQCIFQWKWITGNSWGVCEDGSEALGCGPQETFMGCADVKISS</sequence>
<dbReference type="STRING" id="6832.A0A553P082"/>
<reference evidence="3 4" key="1">
    <citation type="journal article" date="2018" name="Nat. Ecol. Evol.">
        <title>Genomic signatures of mitonuclear coevolution across populations of Tigriopus californicus.</title>
        <authorList>
            <person name="Barreto F.S."/>
            <person name="Watson E.T."/>
            <person name="Lima T.G."/>
            <person name="Willett C.S."/>
            <person name="Edmands S."/>
            <person name="Li W."/>
            <person name="Burton R.S."/>
        </authorList>
    </citation>
    <scope>NUCLEOTIDE SEQUENCE [LARGE SCALE GENOMIC DNA]</scope>
    <source>
        <strain evidence="3 4">San Diego</strain>
    </source>
</reference>
<dbReference type="EMBL" id="VCGU01000009">
    <property type="protein sequence ID" value="TRY71022.1"/>
    <property type="molecule type" value="Genomic_DNA"/>
</dbReference>
<dbReference type="PANTHER" id="PTHR21113:SF4">
    <property type="entry name" value="CHITIN-BINDING TYPE-4 DOMAIN-CONTAINING PROTEIN"/>
    <property type="match status" value="1"/>
</dbReference>
<evidence type="ECO:0000313" key="3">
    <source>
        <dbReference type="EMBL" id="TRY71022.1"/>
    </source>
</evidence>
<proteinExistence type="predicted"/>
<accession>A0A553P082</accession>
<dbReference type="Proteomes" id="UP000318571">
    <property type="component" value="Chromosome 9"/>
</dbReference>
<dbReference type="AlphaFoldDB" id="A0A553P082"/>
<protein>
    <recommendedName>
        <fullName evidence="2">Chitin-binding type-4 domain-containing protein</fullName>
    </recommendedName>
</protein>
<dbReference type="Pfam" id="PF03067">
    <property type="entry name" value="LPMO_10"/>
    <property type="match status" value="1"/>
</dbReference>
<feature type="chain" id="PRO_5022136328" description="Chitin-binding type-4 domain-containing protein" evidence="1">
    <location>
        <begin position="22"/>
        <end position="214"/>
    </location>
</feature>
<gene>
    <name evidence="3" type="ORF">TCAL_10831</name>
</gene>
<feature type="signal peptide" evidence="1">
    <location>
        <begin position="1"/>
        <end position="21"/>
    </location>
</feature>
<keyword evidence="4" id="KW-1185">Reference proteome</keyword>
<evidence type="ECO:0000259" key="2">
    <source>
        <dbReference type="Pfam" id="PF03067"/>
    </source>
</evidence>
<keyword evidence="1" id="KW-0732">Signal</keyword>
<evidence type="ECO:0000256" key="1">
    <source>
        <dbReference type="SAM" id="SignalP"/>
    </source>
</evidence>
<evidence type="ECO:0000313" key="4">
    <source>
        <dbReference type="Proteomes" id="UP000318571"/>
    </source>
</evidence>
<comment type="caution">
    <text evidence="3">The sequence shown here is derived from an EMBL/GenBank/DDBJ whole genome shotgun (WGS) entry which is preliminary data.</text>
</comment>
<dbReference type="InterPro" id="IPR004302">
    <property type="entry name" value="Cellulose/chitin-bd_N"/>
</dbReference>
<dbReference type="PANTHER" id="PTHR21113">
    <property type="entry name" value="AGAP001705-PA"/>
    <property type="match status" value="1"/>
</dbReference>
<name>A0A553P082_TIGCA</name>
<organism evidence="3 4">
    <name type="scientific">Tigriopus californicus</name>
    <name type="common">Marine copepod</name>
    <dbReference type="NCBI Taxonomy" id="6832"/>
    <lineage>
        <taxon>Eukaryota</taxon>
        <taxon>Metazoa</taxon>
        <taxon>Ecdysozoa</taxon>
        <taxon>Arthropoda</taxon>
        <taxon>Crustacea</taxon>
        <taxon>Multicrustacea</taxon>
        <taxon>Hexanauplia</taxon>
        <taxon>Copepoda</taxon>
        <taxon>Harpacticoida</taxon>
        <taxon>Harpacticidae</taxon>
        <taxon>Tigriopus</taxon>
    </lineage>
</organism>
<feature type="domain" description="Chitin-binding type-4" evidence="2">
    <location>
        <begin position="22"/>
        <end position="210"/>
    </location>
</feature>
<dbReference type="OMA" id="FNTPHNY"/>